<gene>
    <name evidence="2" type="ORF">PAP18089_04576</name>
</gene>
<accession>A0A5E5PAG2</accession>
<feature type="compositionally biased region" description="Low complexity" evidence="1">
    <location>
        <begin position="68"/>
        <end position="78"/>
    </location>
</feature>
<sequence length="87" mass="9789">MRLSYDRAETAWRAIPARQSGPHALNDADHGLCKQADRRPRRRVQRIASHRHSPILDAMASGVKAFSQWRQSASCQSRSARHSSDAP</sequence>
<evidence type="ECO:0000313" key="2">
    <source>
        <dbReference type="EMBL" id="VVG73567.1"/>
    </source>
</evidence>
<dbReference type="EMBL" id="CABPSX010000012">
    <property type="protein sequence ID" value="VVG73567.1"/>
    <property type="molecule type" value="Genomic_DNA"/>
</dbReference>
<reference evidence="2 3" key="1">
    <citation type="submission" date="2019-08" db="EMBL/GenBank/DDBJ databases">
        <authorList>
            <person name="Peeters C."/>
        </authorList>
    </citation>
    <scope>NUCLEOTIDE SEQUENCE [LARGE SCALE GENOMIC DNA]</scope>
    <source>
        <strain evidence="2 3">LMG 18089</strain>
    </source>
</reference>
<protein>
    <submittedName>
        <fullName evidence="2">Uncharacterized protein</fullName>
    </submittedName>
</protein>
<proteinExistence type="predicted"/>
<dbReference type="Proteomes" id="UP000364291">
    <property type="component" value="Unassembled WGS sequence"/>
</dbReference>
<evidence type="ECO:0000256" key="1">
    <source>
        <dbReference type="SAM" id="MobiDB-lite"/>
    </source>
</evidence>
<evidence type="ECO:0000313" key="3">
    <source>
        <dbReference type="Proteomes" id="UP000364291"/>
    </source>
</evidence>
<feature type="region of interest" description="Disordered" evidence="1">
    <location>
        <begin position="68"/>
        <end position="87"/>
    </location>
</feature>
<dbReference type="AlphaFoldDB" id="A0A5E5PAG2"/>
<organism evidence="2 3">
    <name type="scientific">Pandoraea apista</name>
    <dbReference type="NCBI Taxonomy" id="93218"/>
    <lineage>
        <taxon>Bacteria</taxon>
        <taxon>Pseudomonadati</taxon>
        <taxon>Pseudomonadota</taxon>
        <taxon>Betaproteobacteria</taxon>
        <taxon>Burkholderiales</taxon>
        <taxon>Burkholderiaceae</taxon>
        <taxon>Pandoraea</taxon>
    </lineage>
</organism>
<name>A0A5E5PAG2_9BURK</name>